<evidence type="ECO:0000313" key="2">
    <source>
        <dbReference type="EMBL" id="KAJ7321935.1"/>
    </source>
</evidence>
<sequence>MSSPPYDAIAHAHRMEPPTGFFLLCIVQSSRPRATMWVFEHPGRTCSAQMRIRIPSRAVQSVLASGWFLLPLFPFSFPSLSSSFFFPRLPDSTSSSAPFVSPPPVGPLLLPAWPERCLHDAERDAFSDHQAVTRVLDALRAYDFTTRTALPFFVAHAAFLDPACAAVIFSRVTTLTVLRAHLRAPQLGCVIPPPCATPLCPFTIAYAAFLASRPRRPLWRSPTLPLDAAQLSSYHHWPAQRPRWLFLVGGAAFFCLRTTTVDASPALPLSPSHTWPPPSPVLTAQRTWLGASRRPHHLRQPLHRVRRVRRLPARPDHLSAVPTLRSKPAPGTPHGHDRRSTVCSEADAITQREYDARHHHRTQQHALRLFPITHATFVLSPSPPTHHRFAFTARLTACTYLDTVPTSPTVCAAPIPSHPIRAPRRSSILSAIPPPSICASCMRHKDNGSTGPGGDDSQRDDVRAKSARAHGGDAQPPLEQQLCCEGPGGNQDLTVLPLRVRGTSGCLVGTLTHGKRMRARGGRVIYSGSFMYFV</sequence>
<reference evidence="2" key="1">
    <citation type="submission" date="2023-03" db="EMBL/GenBank/DDBJ databases">
        <title>Massive genome expansion in bonnet fungi (Mycena s.s.) driven by repeated elements and novel gene families across ecological guilds.</title>
        <authorList>
            <consortium name="Lawrence Berkeley National Laboratory"/>
            <person name="Harder C.B."/>
            <person name="Miyauchi S."/>
            <person name="Viragh M."/>
            <person name="Kuo A."/>
            <person name="Thoen E."/>
            <person name="Andreopoulos B."/>
            <person name="Lu D."/>
            <person name="Skrede I."/>
            <person name="Drula E."/>
            <person name="Henrissat B."/>
            <person name="Morin E."/>
            <person name="Kohler A."/>
            <person name="Barry K."/>
            <person name="LaButti K."/>
            <person name="Morin E."/>
            <person name="Salamov A."/>
            <person name="Lipzen A."/>
            <person name="Mereny Z."/>
            <person name="Hegedus B."/>
            <person name="Baldrian P."/>
            <person name="Stursova M."/>
            <person name="Weitz H."/>
            <person name="Taylor A."/>
            <person name="Grigoriev I.V."/>
            <person name="Nagy L.G."/>
            <person name="Martin F."/>
            <person name="Kauserud H."/>
        </authorList>
    </citation>
    <scope>NUCLEOTIDE SEQUENCE</scope>
    <source>
        <strain evidence="2">CBHHK002</strain>
    </source>
</reference>
<dbReference type="Proteomes" id="UP001218218">
    <property type="component" value="Unassembled WGS sequence"/>
</dbReference>
<protein>
    <submittedName>
        <fullName evidence="2">Uncharacterized protein</fullName>
    </submittedName>
</protein>
<evidence type="ECO:0000256" key="1">
    <source>
        <dbReference type="SAM" id="MobiDB-lite"/>
    </source>
</evidence>
<feature type="region of interest" description="Disordered" evidence="1">
    <location>
        <begin position="441"/>
        <end position="484"/>
    </location>
</feature>
<feature type="region of interest" description="Disordered" evidence="1">
    <location>
        <begin position="320"/>
        <end position="342"/>
    </location>
</feature>
<accession>A0AAD6ZGZ6</accession>
<gene>
    <name evidence="2" type="ORF">DFH08DRAFT_969830</name>
</gene>
<keyword evidence="3" id="KW-1185">Reference proteome</keyword>
<evidence type="ECO:0000313" key="3">
    <source>
        <dbReference type="Proteomes" id="UP001218218"/>
    </source>
</evidence>
<comment type="caution">
    <text evidence="2">The sequence shown here is derived from an EMBL/GenBank/DDBJ whole genome shotgun (WGS) entry which is preliminary data.</text>
</comment>
<proteinExistence type="predicted"/>
<dbReference type="EMBL" id="JARIHO010000049">
    <property type="protein sequence ID" value="KAJ7321935.1"/>
    <property type="molecule type" value="Genomic_DNA"/>
</dbReference>
<dbReference type="AlphaFoldDB" id="A0AAD6ZGZ6"/>
<name>A0AAD6ZGZ6_9AGAR</name>
<organism evidence="2 3">
    <name type="scientific">Mycena albidolilacea</name>
    <dbReference type="NCBI Taxonomy" id="1033008"/>
    <lineage>
        <taxon>Eukaryota</taxon>
        <taxon>Fungi</taxon>
        <taxon>Dikarya</taxon>
        <taxon>Basidiomycota</taxon>
        <taxon>Agaricomycotina</taxon>
        <taxon>Agaricomycetes</taxon>
        <taxon>Agaricomycetidae</taxon>
        <taxon>Agaricales</taxon>
        <taxon>Marasmiineae</taxon>
        <taxon>Mycenaceae</taxon>
        <taxon>Mycena</taxon>
    </lineage>
</organism>